<dbReference type="Gene3D" id="1.10.1220.10">
    <property type="entry name" value="Met repressor-like"/>
    <property type="match status" value="1"/>
</dbReference>
<evidence type="ECO:0000313" key="2">
    <source>
        <dbReference type="EMBL" id="GAA0853829.1"/>
    </source>
</evidence>
<evidence type="ECO:0000313" key="3">
    <source>
        <dbReference type="Proteomes" id="UP001500359"/>
    </source>
</evidence>
<keyword evidence="3" id="KW-1185">Reference proteome</keyword>
<gene>
    <name evidence="2" type="ORF">GCM10009114_07590</name>
</gene>
<dbReference type="InterPro" id="IPR007337">
    <property type="entry name" value="RelB/DinJ"/>
</dbReference>
<organism evidence="2 3">
    <name type="scientific">Aliiglaciecola litoralis</name>
    <dbReference type="NCBI Taxonomy" id="582857"/>
    <lineage>
        <taxon>Bacteria</taxon>
        <taxon>Pseudomonadati</taxon>
        <taxon>Pseudomonadota</taxon>
        <taxon>Gammaproteobacteria</taxon>
        <taxon>Alteromonadales</taxon>
        <taxon>Alteromonadaceae</taxon>
        <taxon>Aliiglaciecola</taxon>
    </lineage>
</organism>
<reference evidence="2 3" key="1">
    <citation type="journal article" date="2019" name="Int. J. Syst. Evol. Microbiol.">
        <title>The Global Catalogue of Microorganisms (GCM) 10K type strain sequencing project: providing services to taxonomists for standard genome sequencing and annotation.</title>
        <authorList>
            <consortium name="The Broad Institute Genomics Platform"/>
            <consortium name="The Broad Institute Genome Sequencing Center for Infectious Disease"/>
            <person name="Wu L."/>
            <person name="Ma J."/>
        </authorList>
    </citation>
    <scope>NUCLEOTIDE SEQUENCE [LARGE SCALE GENOMIC DNA]</scope>
    <source>
        <strain evidence="2 3">JCM 15896</strain>
    </source>
</reference>
<dbReference type="InterPro" id="IPR013321">
    <property type="entry name" value="Arc_rbn_hlx_hlx"/>
</dbReference>
<dbReference type="EMBL" id="BAAAFD010000002">
    <property type="protein sequence ID" value="GAA0853829.1"/>
    <property type="molecule type" value="Genomic_DNA"/>
</dbReference>
<comment type="caution">
    <text evidence="2">The sequence shown here is derived from an EMBL/GenBank/DDBJ whole genome shotgun (WGS) entry which is preliminary data.</text>
</comment>
<sequence length="99" mass="11487">MSLQGGFMDTRIQFRIDEQVKKLAQQMAESQGRTISDACRELTEQLAEQQRLKSSHDSWLTEQVNQAFEKMEAGKSKFVPHETAKTSMEQRKAKIRLRD</sequence>
<dbReference type="Proteomes" id="UP001500359">
    <property type="component" value="Unassembled WGS sequence"/>
</dbReference>
<dbReference type="Pfam" id="PF04221">
    <property type="entry name" value="RelB"/>
    <property type="match status" value="1"/>
</dbReference>
<accession>A0ABN1LEU0</accession>
<feature type="region of interest" description="Disordered" evidence="1">
    <location>
        <begin position="71"/>
        <end position="99"/>
    </location>
</feature>
<evidence type="ECO:0000256" key="1">
    <source>
        <dbReference type="SAM" id="MobiDB-lite"/>
    </source>
</evidence>
<name>A0ABN1LEU0_9ALTE</name>
<protein>
    <submittedName>
        <fullName evidence="2">Type II toxin-antitoxin system RelB/DinJ family antitoxin</fullName>
    </submittedName>
</protein>
<proteinExistence type="predicted"/>